<accession>A0A915IGS9</accession>
<name>A0A915IGS9_ROMCU</name>
<keyword evidence="2" id="KW-1185">Reference proteome</keyword>
<keyword evidence="1" id="KW-0732">Signal</keyword>
<organism evidence="2 3">
    <name type="scientific">Romanomermis culicivorax</name>
    <name type="common">Nematode worm</name>
    <dbReference type="NCBI Taxonomy" id="13658"/>
    <lineage>
        <taxon>Eukaryota</taxon>
        <taxon>Metazoa</taxon>
        <taxon>Ecdysozoa</taxon>
        <taxon>Nematoda</taxon>
        <taxon>Enoplea</taxon>
        <taxon>Dorylaimia</taxon>
        <taxon>Mermithida</taxon>
        <taxon>Mermithoidea</taxon>
        <taxon>Mermithidae</taxon>
        <taxon>Romanomermis</taxon>
    </lineage>
</organism>
<feature type="signal peptide" evidence="1">
    <location>
        <begin position="1"/>
        <end position="19"/>
    </location>
</feature>
<evidence type="ECO:0000256" key="1">
    <source>
        <dbReference type="SAM" id="SignalP"/>
    </source>
</evidence>
<dbReference type="WBParaSite" id="nRc.2.0.1.t13381-RA">
    <property type="protein sequence ID" value="nRc.2.0.1.t13381-RA"/>
    <property type="gene ID" value="nRc.2.0.1.g13381"/>
</dbReference>
<evidence type="ECO:0000313" key="3">
    <source>
        <dbReference type="WBParaSite" id="nRc.2.0.1.t13381-RA"/>
    </source>
</evidence>
<sequence length="479" mass="54395">MEYVIASLFLLISHQTTNGIVTNGNKSVLPVSDDLHSPNFTTNMRRIGDFDEDSSFGDFGGWSAENGDDSFGNFEDNFVRSIIYKFFNSSMMLENETITLPNTNRNYYFLKRFSDLPAPPPCQTLNLSSGSLQLSSLLAFIFSASNLSSIVNKLRNISAFFIEIGDDELSNIVYFLKNHSTELKSINDSHLLELIREIRNFSSDLDIFFDETQIFNFVRRLRDNPRIWSTLLKLLNKIQFVDGAFSFEEAVNGVNSTRVSSSEENSLWVFNWASPFQSGQRSKRRAKRGVQHIAQFFAVSIEPVALGFSGCKGYPGCKQAYSGGWRFRPPDILWMRSLYIKKFYRQIYDAKNILFAKFDEKVTADDKQKNWQHVKDFIDSLGVTMVNKQWDYAWWPNIKQATILKIDKFRKTGAEGGVEAKLTELNNAVLDIIGKDSAVINGLSVSESTFTPKSCTNSSTVLSTNEELTQVNQTSPKRI</sequence>
<dbReference type="AlphaFoldDB" id="A0A915IGS9"/>
<proteinExistence type="predicted"/>
<dbReference type="Proteomes" id="UP000887565">
    <property type="component" value="Unplaced"/>
</dbReference>
<evidence type="ECO:0000313" key="2">
    <source>
        <dbReference type="Proteomes" id="UP000887565"/>
    </source>
</evidence>
<protein>
    <submittedName>
        <fullName evidence="3">Uncharacterized protein</fullName>
    </submittedName>
</protein>
<reference evidence="3" key="1">
    <citation type="submission" date="2022-11" db="UniProtKB">
        <authorList>
            <consortium name="WormBaseParasite"/>
        </authorList>
    </citation>
    <scope>IDENTIFICATION</scope>
</reference>
<feature type="chain" id="PRO_5037802213" evidence="1">
    <location>
        <begin position="20"/>
        <end position="479"/>
    </location>
</feature>